<dbReference type="RefSeq" id="WP_354012116.1">
    <property type="nucleotide sequence ID" value="NZ_JBEPMU010000001.1"/>
</dbReference>
<organism evidence="1 2">
    <name type="scientific">Dyella japonica</name>
    <dbReference type="NCBI Taxonomy" id="231455"/>
    <lineage>
        <taxon>Bacteria</taxon>
        <taxon>Pseudomonadati</taxon>
        <taxon>Pseudomonadota</taxon>
        <taxon>Gammaproteobacteria</taxon>
        <taxon>Lysobacterales</taxon>
        <taxon>Rhodanobacteraceae</taxon>
        <taxon>Dyella</taxon>
    </lineage>
</organism>
<evidence type="ECO:0000313" key="2">
    <source>
        <dbReference type="Proteomes" id="UP001549184"/>
    </source>
</evidence>
<accession>A0ABV2JP63</accession>
<dbReference type="EMBL" id="JBEPMU010000001">
    <property type="protein sequence ID" value="MET3650621.1"/>
    <property type="molecule type" value="Genomic_DNA"/>
</dbReference>
<gene>
    <name evidence="1" type="ORF">ABIC75_000323</name>
</gene>
<name>A0ABV2JP63_9GAMM</name>
<dbReference type="Pfam" id="PF10116">
    <property type="entry name" value="Host_attach"/>
    <property type="match status" value="1"/>
</dbReference>
<dbReference type="Proteomes" id="UP001549184">
    <property type="component" value="Unassembled WGS sequence"/>
</dbReference>
<dbReference type="InterPro" id="IPR019291">
    <property type="entry name" value="Host_attachment_protein"/>
</dbReference>
<proteinExistence type="predicted"/>
<dbReference type="InterPro" id="IPR018294">
    <property type="entry name" value="ISPD_synthase_CS"/>
</dbReference>
<comment type="caution">
    <text evidence="1">The sequence shown here is derived from an EMBL/GenBank/DDBJ whole genome shotgun (WGS) entry which is preliminary data.</text>
</comment>
<protein>
    <submittedName>
        <fullName evidence="1">Protein required for attachment to host cells</fullName>
    </submittedName>
</protein>
<keyword evidence="2" id="KW-1185">Reference proteome</keyword>
<sequence length="212" mass="22871">MMGLSALADAHAAAAVAAQAPFRTARSIDAGQVSPARAAYSLVERVSLRLREYIMSTAWILVSDAARARIFETIGGDASLVEVACYTNPALRGTPALTIAGRTVPRTQESVGSARHVIEPHTGYKDKETHGFAHMLVVRLLNAHAHHHYDRLFLVAPPHFLGVLHEHLRQPATVGFAEELAKDVVALPPADLLAYLKPRLSLRPGLEDARAG</sequence>
<dbReference type="PROSITE" id="PS01295">
    <property type="entry name" value="ISPD"/>
    <property type="match status" value="1"/>
</dbReference>
<reference evidence="1 2" key="1">
    <citation type="submission" date="2024-06" db="EMBL/GenBank/DDBJ databases">
        <title>Sorghum-associated microbial communities from plants grown in Nebraska, USA.</title>
        <authorList>
            <person name="Schachtman D."/>
        </authorList>
    </citation>
    <scope>NUCLEOTIDE SEQUENCE [LARGE SCALE GENOMIC DNA]</scope>
    <source>
        <strain evidence="1 2">1073</strain>
    </source>
</reference>
<evidence type="ECO:0000313" key="1">
    <source>
        <dbReference type="EMBL" id="MET3650621.1"/>
    </source>
</evidence>